<dbReference type="Proteomes" id="UP000254950">
    <property type="component" value="Unassembled WGS sequence"/>
</dbReference>
<sequence length="36" mass="4230">MSSVEIGSRVRARFILNDAEIRSSRRIVLHYRVTLK</sequence>
<dbReference type="AlphaFoldDB" id="A0A380ZEF3"/>
<gene>
    <name evidence="1" type="ORF">NCTC12862_01083</name>
</gene>
<name>A0A380ZEF3_BARDO</name>
<dbReference type="EMBL" id="UFTF01000001">
    <property type="protein sequence ID" value="SUV45347.1"/>
    <property type="molecule type" value="Genomic_DNA"/>
</dbReference>
<accession>A0A380ZEF3</accession>
<evidence type="ECO:0000313" key="2">
    <source>
        <dbReference type="Proteomes" id="UP000254950"/>
    </source>
</evidence>
<evidence type="ECO:0000313" key="1">
    <source>
        <dbReference type="EMBL" id="SUV45347.1"/>
    </source>
</evidence>
<reference evidence="1 2" key="1">
    <citation type="submission" date="2018-06" db="EMBL/GenBank/DDBJ databases">
        <authorList>
            <consortium name="Pathogen Informatics"/>
            <person name="Doyle S."/>
        </authorList>
    </citation>
    <scope>NUCLEOTIDE SEQUENCE [LARGE SCALE GENOMIC DNA]</scope>
    <source>
        <strain evidence="1 2">NCTC12862</strain>
    </source>
</reference>
<protein>
    <submittedName>
        <fullName evidence="1">Uncharacterized protein</fullName>
    </submittedName>
</protein>
<proteinExistence type="predicted"/>
<organism evidence="1 2">
    <name type="scientific">Bartonella doshiae</name>
    <dbReference type="NCBI Taxonomy" id="33044"/>
    <lineage>
        <taxon>Bacteria</taxon>
        <taxon>Pseudomonadati</taxon>
        <taxon>Pseudomonadota</taxon>
        <taxon>Alphaproteobacteria</taxon>
        <taxon>Hyphomicrobiales</taxon>
        <taxon>Bartonellaceae</taxon>
        <taxon>Bartonella</taxon>
    </lineage>
</organism>